<protein>
    <submittedName>
        <fullName evidence="1">Uncharacterized protein</fullName>
    </submittedName>
</protein>
<evidence type="ECO:0000313" key="1">
    <source>
        <dbReference type="EMBL" id="EGG28351.1"/>
    </source>
</evidence>
<dbReference type="eggNOG" id="COG3378">
    <property type="taxonomic scope" value="Bacteria"/>
</dbReference>
<keyword evidence="2" id="KW-1185">Reference proteome</keyword>
<dbReference type="OrthoDB" id="7857683at2"/>
<sequence>MAEITVLKSLGIPLCKRFEGNDKHQYPTTVKRFWAQIEHVSNIHDLSKLLTRLEQDEPNACVIRGSLIDGVDLNRPILRRLRRKEDEDLNSSPIVDAAQPWIMVDVDKLSLPDGMDLIANTEQAIAFAIAQLPAELHKCSCHWQLSNSAGTADTNSISIHLYYWLSQPVANDILKSRWAIPHNSVFGAKLIDPALFSAAQIHYVAKPVFEGREDPFANGRSGFIQGEVDSATLLLHDPIQHPSANVELYTSSSGILPVGYEAKLQLLGDGEGCSGFNDILIRATAAYAYAHGAKRTLASKEALKADLRHRIREADQSNHSLDRIKRYLSDSYLDYCIDSAIEKFGGNDRNIPPHWDKPLLTLEQGQDALNKAVAEFGEAAKAYLENEFMNERPVHVIKATAGLGKTRAVIKDLLNYNLLEKGDVHYFVPNHKLSQELLADLNKTLSLDIKDTDGTDAVFERARIIYGRSGIPNSGEDYCKKNELAKTVSELGLNVMSTLCKSGSAKCEFYDDCPYIAQFDDPPEIPHEMIPVLSEVKVLTHDHLFLRAKDRFMKPSLTVIDESFVKSASTKQSLNITELTRLNKQYKIARMVGEFASEDKPHLLYHLRSSYSADEVMDEAIAIEAEYDNVISSLKPNLPQAQQDKALKGAKPKTFIPTLLNTLAEELRLTSRTESNAITWDESQVYILKRKDIFTDILSPILIIDADADELILKKFLPDIKVTSIDVERQAEVFQFYDRAFSKAALTDQHSEPKVEDIKDFISKIASTDTPTLVVCSREIRMLITGEKVTTGHGEYAGATVVHFNSIRGLNTFSDYENVIIIGREQPSSTGAEASARGIFWDDEEPIQRLGNKSGSRPFSNDTRRGYRLASGDYDSTTVQLHPDHRVQAMVEQIRESESTQAIDRLRLLRPHPEGKQRRVFILSSVPLDITVDHLLSWDALQRSLALIREADGFLPLNKTHLAERCPSVGSQRTAASRIADLKSARVLIEYLIRDAALYSVKYKASGSNAKKPSEAWVFDESYLEIEEVVNADVKLTH</sequence>
<dbReference type="eggNOG" id="COG1199">
    <property type="taxonomic scope" value="Bacteria"/>
</dbReference>
<reference evidence="1 2" key="1">
    <citation type="journal article" date="2011" name="J. Bacteriol.">
        <title>Genome sequence of strain IMCC3088, a proteorhodopsin-containing marine bacterium belonging to the OM60/NOR5 clade.</title>
        <authorList>
            <person name="Jang Y."/>
            <person name="Oh H.M."/>
            <person name="Kang I."/>
            <person name="Lee K."/>
            <person name="Yang S.J."/>
            <person name="Cho J.C."/>
        </authorList>
    </citation>
    <scope>NUCLEOTIDE SEQUENCE [LARGE SCALE GENOMIC DNA]</scope>
    <source>
        <strain evidence="1 2">IMCC3088</strain>
    </source>
</reference>
<comment type="caution">
    <text evidence="1">The sequence shown here is derived from an EMBL/GenBank/DDBJ whole genome shotgun (WGS) entry which is preliminary data.</text>
</comment>
<accession>F3L5P3</accession>
<dbReference type="Proteomes" id="UP000005615">
    <property type="component" value="Unassembled WGS sequence"/>
</dbReference>
<name>F3L5P3_9GAMM</name>
<dbReference type="AlphaFoldDB" id="F3L5P3"/>
<proteinExistence type="predicted"/>
<dbReference type="EMBL" id="AEIG01000121">
    <property type="protein sequence ID" value="EGG28351.1"/>
    <property type="molecule type" value="Genomic_DNA"/>
</dbReference>
<dbReference type="RefSeq" id="WP_009577180.1">
    <property type="nucleotide sequence ID" value="NZ_AEIG01000121.1"/>
</dbReference>
<evidence type="ECO:0000313" key="2">
    <source>
        <dbReference type="Proteomes" id="UP000005615"/>
    </source>
</evidence>
<organism evidence="1 2">
    <name type="scientific">Aequoribacter fuscus</name>
    <dbReference type="NCBI Taxonomy" id="2518989"/>
    <lineage>
        <taxon>Bacteria</taxon>
        <taxon>Pseudomonadati</taxon>
        <taxon>Pseudomonadota</taxon>
        <taxon>Gammaproteobacteria</taxon>
        <taxon>Cellvibrionales</taxon>
        <taxon>Halieaceae</taxon>
        <taxon>Aequoribacter</taxon>
    </lineage>
</organism>
<gene>
    <name evidence="1" type="ORF">IMCC3088_323</name>
</gene>